<feature type="domain" description="Flagellin C-terminal" evidence="5">
    <location>
        <begin position="225"/>
        <end position="292"/>
    </location>
</feature>
<dbReference type="NCBIfam" id="TIGR02550">
    <property type="entry name" value="flagell_flgL"/>
    <property type="match status" value="1"/>
</dbReference>
<proteinExistence type="inferred from homology"/>
<keyword evidence="6" id="KW-0969">Cilium</keyword>
<reference evidence="6" key="2">
    <citation type="submission" date="2020-09" db="EMBL/GenBank/DDBJ databases">
        <authorList>
            <person name="Sun Q."/>
            <person name="Zhou Y."/>
        </authorList>
    </citation>
    <scope>NUCLEOTIDE SEQUENCE</scope>
    <source>
        <strain evidence="6">CGMCC 1.15760</strain>
    </source>
</reference>
<dbReference type="Gene3D" id="1.20.1330.10">
    <property type="entry name" value="f41 fragment of flagellin, N-terminal domain"/>
    <property type="match status" value="1"/>
</dbReference>
<dbReference type="InterPro" id="IPR013384">
    <property type="entry name" value="Flagell_FlgL"/>
</dbReference>
<evidence type="ECO:0000313" key="6">
    <source>
        <dbReference type="EMBL" id="GGG13199.1"/>
    </source>
</evidence>
<keyword evidence="7" id="KW-1185">Reference proteome</keyword>
<comment type="subcellular location">
    <subcellularLocation>
        <location evidence="1">Bacterial flagellum</location>
    </subcellularLocation>
</comment>
<name>A0A917FVY1_9BACI</name>
<dbReference type="PANTHER" id="PTHR42792">
    <property type="entry name" value="FLAGELLIN"/>
    <property type="match status" value="1"/>
</dbReference>
<dbReference type="EMBL" id="BMJT01000001">
    <property type="protein sequence ID" value="GGG13199.1"/>
    <property type="molecule type" value="Genomic_DNA"/>
</dbReference>
<keyword evidence="6" id="KW-0282">Flagellum</keyword>
<evidence type="ECO:0000259" key="4">
    <source>
        <dbReference type="Pfam" id="PF00669"/>
    </source>
</evidence>
<organism evidence="6 7">
    <name type="scientific">Lysinibacillus alkalisoli</name>
    <dbReference type="NCBI Taxonomy" id="1911548"/>
    <lineage>
        <taxon>Bacteria</taxon>
        <taxon>Bacillati</taxon>
        <taxon>Bacillota</taxon>
        <taxon>Bacilli</taxon>
        <taxon>Bacillales</taxon>
        <taxon>Bacillaceae</taxon>
        <taxon>Lysinibacillus</taxon>
    </lineage>
</organism>
<dbReference type="Proteomes" id="UP000616608">
    <property type="component" value="Unassembled WGS sequence"/>
</dbReference>
<feature type="domain" description="Flagellin N-terminal" evidence="4">
    <location>
        <begin position="6"/>
        <end position="139"/>
    </location>
</feature>
<comment type="caution">
    <text evidence="6">The sequence shown here is derived from an EMBL/GenBank/DDBJ whole genome shotgun (WGS) entry which is preliminary data.</text>
</comment>
<keyword evidence="3" id="KW-0975">Bacterial flagellum</keyword>
<dbReference type="GO" id="GO:0009424">
    <property type="term" value="C:bacterial-type flagellum hook"/>
    <property type="evidence" value="ECO:0007669"/>
    <property type="project" value="InterPro"/>
</dbReference>
<protein>
    <submittedName>
        <fullName evidence="6">Flagellar hook-associated protein 3</fullName>
    </submittedName>
</protein>
<evidence type="ECO:0000256" key="3">
    <source>
        <dbReference type="ARBA" id="ARBA00023143"/>
    </source>
</evidence>
<dbReference type="Pfam" id="PF00669">
    <property type="entry name" value="Flagellin_N"/>
    <property type="match status" value="1"/>
</dbReference>
<dbReference type="AlphaFoldDB" id="A0A917FVY1"/>
<sequence>MRVTQSMLSGNLLHNLNSSYSKMSDLQNQLDSGLKINRPSDDPAGAVRAMGHRRDLARVEQYNRNMSEVRMWQDATNTAFMETNQLVHRVQELVTYAATDGKTDEDRKAINKELEQLRKQLHTIANTEVSGNHIFSGTNVLSPLFDKDGNMNALPGGDNYVEIEIFNGIKLEVNTPGATLFKKLDDTMDEIIKTVNESPVDISKISSLLGKINNENNPDSMRSLVLSEQAKLGALQNRAETMEERLSFRELLVESQMRDNESVDYAKTITNFMTQKAIHQAGLSVGAQVIQPTLVDFIR</sequence>
<gene>
    <name evidence="6" type="primary">flgL</name>
    <name evidence="6" type="ORF">GCM10007425_04390</name>
</gene>
<evidence type="ECO:0000256" key="2">
    <source>
        <dbReference type="ARBA" id="ARBA00005709"/>
    </source>
</evidence>
<dbReference type="Pfam" id="PF00700">
    <property type="entry name" value="Flagellin_C"/>
    <property type="match status" value="1"/>
</dbReference>
<accession>A0A917FVY1</accession>
<reference evidence="6" key="1">
    <citation type="journal article" date="2014" name="Int. J. Syst. Evol. Microbiol.">
        <title>Complete genome sequence of Corynebacterium casei LMG S-19264T (=DSM 44701T), isolated from a smear-ripened cheese.</title>
        <authorList>
            <consortium name="US DOE Joint Genome Institute (JGI-PGF)"/>
            <person name="Walter F."/>
            <person name="Albersmeier A."/>
            <person name="Kalinowski J."/>
            <person name="Ruckert C."/>
        </authorList>
    </citation>
    <scope>NUCLEOTIDE SEQUENCE</scope>
    <source>
        <strain evidence="6">CGMCC 1.15760</strain>
    </source>
</reference>
<dbReference type="RefSeq" id="WP_188613374.1">
    <property type="nucleotide sequence ID" value="NZ_BMJT01000001.1"/>
</dbReference>
<dbReference type="InterPro" id="IPR001492">
    <property type="entry name" value="Flagellin"/>
</dbReference>
<dbReference type="PANTHER" id="PTHR42792:SF1">
    <property type="entry name" value="FLAGELLAR HOOK-ASSOCIATED PROTEIN 3"/>
    <property type="match status" value="1"/>
</dbReference>
<dbReference type="GO" id="GO:0071973">
    <property type="term" value="P:bacterial-type flagellum-dependent cell motility"/>
    <property type="evidence" value="ECO:0007669"/>
    <property type="project" value="InterPro"/>
</dbReference>
<evidence type="ECO:0000313" key="7">
    <source>
        <dbReference type="Proteomes" id="UP000616608"/>
    </source>
</evidence>
<dbReference type="SUPFAM" id="SSF64518">
    <property type="entry name" value="Phase 1 flagellin"/>
    <property type="match status" value="1"/>
</dbReference>
<evidence type="ECO:0000259" key="5">
    <source>
        <dbReference type="Pfam" id="PF00700"/>
    </source>
</evidence>
<dbReference type="InterPro" id="IPR001029">
    <property type="entry name" value="Flagellin_N"/>
</dbReference>
<dbReference type="GO" id="GO:0005198">
    <property type="term" value="F:structural molecule activity"/>
    <property type="evidence" value="ECO:0007669"/>
    <property type="project" value="InterPro"/>
</dbReference>
<keyword evidence="6" id="KW-0966">Cell projection</keyword>
<evidence type="ECO:0000256" key="1">
    <source>
        <dbReference type="ARBA" id="ARBA00004365"/>
    </source>
</evidence>
<comment type="similarity">
    <text evidence="2">Belongs to the bacterial flagellin family.</text>
</comment>
<dbReference type="InterPro" id="IPR046358">
    <property type="entry name" value="Flagellin_C"/>
</dbReference>